<dbReference type="EnsemblMetazoa" id="GPAI027836-RA">
    <property type="protein sequence ID" value="GPAI027836-PA"/>
    <property type="gene ID" value="GPAI027836"/>
</dbReference>
<reference evidence="1" key="2">
    <citation type="submission" date="2020-05" db="UniProtKB">
        <authorList>
            <consortium name="EnsemblMetazoa"/>
        </authorList>
    </citation>
    <scope>IDENTIFICATION</scope>
    <source>
        <strain evidence="1">IAEA</strain>
    </source>
</reference>
<evidence type="ECO:0000313" key="1">
    <source>
        <dbReference type="EnsemblMetazoa" id="GPAI027836-PA"/>
    </source>
</evidence>
<keyword evidence="2" id="KW-1185">Reference proteome</keyword>
<reference evidence="2" key="1">
    <citation type="submission" date="2014-03" db="EMBL/GenBank/DDBJ databases">
        <authorList>
            <person name="Aksoy S."/>
            <person name="Warren W."/>
            <person name="Wilson R.K."/>
        </authorList>
    </citation>
    <scope>NUCLEOTIDE SEQUENCE [LARGE SCALE GENOMIC DNA]</scope>
    <source>
        <strain evidence="2">IAEA</strain>
    </source>
</reference>
<sequence length="102" mass="11665">MFCVERPCEYPYYNTSIMQAAKTYKFLCHSGSLESPKEGARARCGLAHKKANVLQEFRYHRNVFALDSRLLIAPIARVAFLTPYTVRPVSYIINEAMQIACN</sequence>
<protein>
    <submittedName>
        <fullName evidence="1">Uncharacterized protein</fullName>
    </submittedName>
</protein>
<accession>A0A1A9ZX55</accession>
<dbReference type="VEuPathDB" id="VectorBase:GPAI027836"/>
<organism evidence="1 2">
    <name type="scientific">Glossina pallidipes</name>
    <name type="common">Tsetse fly</name>
    <dbReference type="NCBI Taxonomy" id="7398"/>
    <lineage>
        <taxon>Eukaryota</taxon>
        <taxon>Metazoa</taxon>
        <taxon>Ecdysozoa</taxon>
        <taxon>Arthropoda</taxon>
        <taxon>Hexapoda</taxon>
        <taxon>Insecta</taxon>
        <taxon>Pterygota</taxon>
        <taxon>Neoptera</taxon>
        <taxon>Endopterygota</taxon>
        <taxon>Diptera</taxon>
        <taxon>Brachycera</taxon>
        <taxon>Muscomorpha</taxon>
        <taxon>Hippoboscoidea</taxon>
        <taxon>Glossinidae</taxon>
        <taxon>Glossina</taxon>
    </lineage>
</organism>
<dbReference type="AlphaFoldDB" id="A0A1A9ZX55"/>
<evidence type="ECO:0000313" key="2">
    <source>
        <dbReference type="Proteomes" id="UP000092445"/>
    </source>
</evidence>
<name>A0A1A9ZX55_GLOPL</name>
<proteinExistence type="predicted"/>
<dbReference type="Proteomes" id="UP000092445">
    <property type="component" value="Unassembled WGS sequence"/>
</dbReference>